<evidence type="ECO:0000313" key="3">
    <source>
        <dbReference type="EMBL" id="MFC6008045.1"/>
    </source>
</evidence>
<accession>A0ABW1JFU0</accession>
<dbReference type="InterPro" id="IPR045931">
    <property type="entry name" value="DUF6350"/>
</dbReference>
<feature type="transmembrane region" description="Helical" evidence="2">
    <location>
        <begin position="402"/>
        <end position="421"/>
    </location>
</feature>
<name>A0ABW1JFU0_9ACTN</name>
<dbReference type="RefSeq" id="WP_345715265.1">
    <property type="nucleotide sequence ID" value="NZ_BAABFP010000002.1"/>
</dbReference>
<organism evidence="3 4">
    <name type="scientific">Angustibacter luteus</name>
    <dbReference type="NCBI Taxonomy" id="658456"/>
    <lineage>
        <taxon>Bacteria</taxon>
        <taxon>Bacillati</taxon>
        <taxon>Actinomycetota</taxon>
        <taxon>Actinomycetes</taxon>
        <taxon>Kineosporiales</taxon>
        <taxon>Kineosporiaceae</taxon>
    </lineage>
</organism>
<feature type="transmembrane region" description="Helical" evidence="2">
    <location>
        <begin position="34"/>
        <end position="58"/>
    </location>
</feature>
<keyword evidence="2" id="KW-0472">Membrane</keyword>
<feature type="transmembrane region" description="Helical" evidence="2">
    <location>
        <begin position="171"/>
        <end position="194"/>
    </location>
</feature>
<gene>
    <name evidence="3" type="ORF">ACFQDO_12990</name>
</gene>
<comment type="caution">
    <text evidence="3">The sequence shown here is derived from an EMBL/GenBank/DDBJ whole genome shotgun (WGS) entry which is preliminary data.</text>
</comment>
<feature type="transmembrane region" description="Helical" evidence="2">
    <location>
        <begin position="293"/>
        <end position="315"/>
    </location>
</feature>
<evidence type="ECO:0000256" key="1">
    <source>
        <dbReference type="SAM" id="MobiDB-lite"/>
    </source>
</evidence>
<proteinExistence type="predicted"/>
<reference evidence="4" key="1">
    <citation type="journal article" date="2019" name="Int. J. Syst. Evol. Microbiol.">
        <title>The Global Catalogue of Microorganisms (GCM) 10K type strain sequencing project: providing services to taxonomists for standard genome sequencing and annotation.</title>
        <authorList>
            <consortium name="The Broad Institute Genomics Platform"/>
            <consortium name="The Broad Institute Genome Sequencing Center for Infectious Disease"/>
            <person name="Wu L."/>
            <person name="Ma J."/>
        </authorList>
    </citation>
    <scope>NUCLEOTIDE SEQUENCE [LARGE SCALE GENOMIC DNA]</scope>
    <source>
        <strain evidence="4">KACC 14249</strain>
    </source>
</reference>
<dbReference type="Pfam" id="PF19877">
    <property type="entry name" value="DUF6350"/>
    <property type="match status" value="1"/>
</dbReference>
<keyword evidence="2" id="KW-1133">Transmembrane helix</keyword>
<keyword evidence="4" id="KW-1185">Reference proteome</keyword>
<dbReference type="Proteomes" id="UP001596189">
    <property type="component" value="Unassembled WGS sequence"/>
</dbReference>
<evidence type="ECO:0000313" key="4">
    <source>
        <dbReference type="Proteomes" id="UP001596189"/>
    </source>
</evidence>
<dbReference type="EMBL" id="JBHSRD010000004">
    <property type="protein sequence ID" value="MFC6008045.1"/>
    <property type="molecule type" value="Genomic_DNA"/>
</dbReference>
<feature type="transmembrane region" description="Helical" evidence="2">
    <location>
        <begin position="327"/>
        <end position="348"/>
    </location>
</feature>
<evidence type="ECO:0000256" key="2">
    <source>
        <dbReference type="SAM" id="Phobius"/>
    </source>
</evidence>
<feature type="transmembrane region" description="Helical" evidence="2">
    <location>
        <begin position="360"/>
        <end position="382"/>
    </location>
</feature>
<feature type="transmembrane region" description="Helical" evidence="2">
    <location>
        <begin position="94"/>
        <end position="112"/>
    </location>
</feature>
<feature type="transmembrane region" description="Helical" evidence="2">
    <location>
        <begin position="265"/>
        <end position="286"/>
    </location>
</feature>
<keyword evidence="2" id="KW-0812">Transmembrane</keyword>
<feature type="compositionally biased region" description="Basic and acidic residues" evidence="1">
    <location>
        <begin position="1"/>
        <end position="17"/>
    </location>
</feature>
<feature type="transmembrane region" description="Helical" evidence="2">
    <location>
        <begin position="224"/>
        <end position="245"/>
    </location>
</feature>
<sequence length="427" mass="42821">MSLLDRLRNDSPPRASERASSTAAQERATTATMAALTGAATAALSWVAVVLPALLAWATSAQASATWGEAARVSTVLWLVVHRVQVLLPGGSVAFAPLGLTLVPIWLCWVAGRRVGSGLDRKTLTASTSPLRALAPVVAALAGGYAIVVTFAALVARTDGGGSSSGMLRPVLWQAAVFGFVLPLLAAGAGALGASGRTLERPLSALVADVVPVPPSFVRALRGALMATFSLLLCGAVLLTVTLAWHLDRILTLHRALDPGAVGGLVLSLGQLALIPNAAIWSVAFLAGPGVAFGAGSLVSAGGSSLGLLPLVPALGAVPAPGPLPTALWAVVLVPVVVGGLLGWWVAARSTPEPDPSAVDCIRAALTAAALAAGFLTVLMALSGGAAGPGALAEVGPSPWRVGLVLAGELAFGAAAVAWMTHRRISH</sequence>
<feature type="region of interest" description="Disordered" evidence="1">
    <location>
        <begin position="1"/>
        <end position="24"/>
    </location>
</feature>
<protein>
    <submittedName>
        <fullName evidence="3">DUF6350 family protein</fullName>
    </submittedName>
</protein>
<feature type="transmembrane region" description="Helical" evidence="2">
    <location>
        <begin position="133"/>
        <end position="156"/>
    </location>
</feature>